<reference evidence="4" key="1">
    <citation type="submission" date="2025-08" db="UniProtKB">
        <authorList>
            <consortium name="RefSeq"/>
        </authorList>
    </citation>
    <scope>IDENTIFICATION</scope>
    <source>
        <tissue evidence="4">Whole organism</tissue>
    </source>
</reference>
<dbReference type="AlphaFoldDB" id="A0A9C6UE59"/>
<feature type="compositionally biased region" description="Basic and acidic residues" evidence="1">
    <location>
        <begin position="658"/>
        <end position="668"/>
    </location>
</feature>
<dbReference type="GO" id="GO:0005634">
    <property type="term" value="C:nucleus"/>
    <property type="evidence" value="ECO:0007669"/>
    <property type="project" value="UniProtKB-ARBA"/>
</dbReference>
<organism evidence="3 4">
    <name type="scientific">Frankliniella occidentalis</name>
    <name type="common">Western flower thrips</name>
    <name type="synonym">Euthrips occidentalis</name>
    <dbReference type="NCBI Taxonomy" id="133901"/>
    <lineage>
        <taxon>Eukaryota</taxon>
        <taxon>Metazoa</taxon>
        <taxon>Ecdysozoa</taxon>
        <taxon>Arthropoda</taxon>
        <taxon>Hexapoda</taxon>
        <taxon>Insecta</taxon>
        <taxon>Pterygota</taxon>
        <taxon>Neoptera</taxon>
        <taxon>Paraneoptera</taxon>
        <taxon>Thysanoptera</taxon>
        <taxon>Terebrantia</taxon>
        <taxon>Thripoidea</taxon>
        <taxon>Thripidae</taxon>
        <taxon>Frankliniella</taxon>
    </lineage>
</organism>
<feature type="region of interest" description="Disordered" evidence="1">
    <location>
        <begin position="401"/>
        <end position="451"/>
    </location>
</feature>
<dbReference type="GeneID" id="113207648"/>
<evidence type="ECO:0000259" key="2">
    <source>
        <dbReference type="SMART" id="SM00731"/>
    </source>
</evidence>
<protein>
    <submittedName>
        <fullName evidence="4">Germ cell nuclear acidic protein-like isoform X1</fullName>
    </submittedName>
</protein>
<dbReference type="InterPro" id="IPR036910">
    <property type="entry name" value="HMG_box_dom_sf"/>
</dbReference>
<proteinExistence type="predicted"/>
<dbReference type="Gene3D" id="1.10.30.10">
    <property type="entry name" value="High mobility group box domain"/>
    <property type="match status" value="1"/>
</dbReference>
<name>A0A9C6UE59_FRAOC</name>
<sequence>MDPVLPFRALSPGNRNQKISQQRNSKIGDTKLSLKTRKGNTVGHDGKENRAPITERYFKKPIFKLSDSDLLTSDESDSSMIDVGAELKKHSVMSLNTQESTFSIPVAESTRCELPTRNQNECVESTVISLHTAQNGSSSSSGTEYFTACPFPVGCDESIVCISDSSPESFRKNGKKTKIGASVLLTSDESDSETYPKSNIFSSIGKCEKKKLCDTVIIETSEEEDNCSTSAGDYNNCDIIIPPSVKSDRSLSSSSISSTRSLKRLQGGHVIPPSPEKCEESSENESLISEDDCKNGNMHKINCSPGRTKPGFSEPRKQQCDDYFPKVRVEAKECSKEPDLTASSWKDDFHLVMEESTVSNKERSKCSDEGIKANALSKATSSISKEKYNDIARWLTAGRNSESDLDDSTSCEKRSPKKKVDNLTPDTCQNTHQKSRLIAARRSSSGSESDDNFEALMASIRKKTNTAKKEIAPRKNSFQNGSFIDDEAASDVVESPSFNVYHSDLTRSIRAEVKSVKKSVKSMTKRQIFGHEDKIGENHHSCVGETQKRQVSKNMDSFMKVRPLKLDSDESSSDKSMKKGTESDTSSYDFVPPPTRGKVAVNRKTKHKKSVKRFNSVESSDSDDSNPDEPMKPKATNRRNKRVVSGSGSGSTSSSKSDLPKSKLKDTPKLTSNIPKSTQPFKTPKNVAALKSPQTPYSPIRTFLSSLSGPTHQPGVRDHPEAVIYSKNFKGKKEELTRRLFKLFNREVFDRRLPDDMVLEWNARLVRTAGLCYCKLVRKGGVTSRTTKIDLSTKVITSPDRLRDTLIHEMCHAAVWLLNNVSGGHGPFWKAWAHKAMKRFPELPPIERCHSYKIETKFTYRCTKCGYSFGRHSKSLDLDKKRCGYCYGTFEVFLSSKGPNTKEKDSETPKAPKAPSGFALFVKENYGLIKQDHSDFKHGDIMKKLGEKFAQMKVKQSTS</sequence>
<feature type="compositionally biased region" description="Basic residues" evidence="1">
    <location>
        <begin position="601"/>
        <end position="612"/>
    </location>
</feature>
<evidence type="ECO:0000313" key="4">
    <source>
        <dbReference type="RefSeq" id="XP_052126178.1"/>
    </source>
</evidence>
<dbReference type="RefSeq" id="XP_052126178.1">
    <property type="nucleotide sequence ID" value="XM_052270218.1"/>
</dbReference>
<feature type="compositionally biased region" description="Low complexity" evidence="1">
    <location>
        <begin position="250"/>
        <end position="260"/>
    </location>
</feature>
<feature type="region of interest" description="Disordered" evidence="1">
    <location>
        <begin position="1"/>
        <end position="48"/>
    </location>
</feature>
<feature type="domain" description="SprT-like" evidence="2">
    <location>
        <begin position="734"/>
        <end position="893"/>
    </location>
</feature>
<feature type="compositionally biased region" description="Basic and acidic residues" evidence="1">
    <location>
        <begin position="531"/>
        <end position="548"/>
    </location>
</feature>
<dbReference type="PANTHER" id="PTHR23099:SF0">
    <property type="entry name" value="GERM CELL NUCLEAR ACIDIC PROTEIN"/>
    <property type="match status" value="1"/>
</dbReference>
<dbReference type="Proteomes" id="UP000504606">
    <property type="component" value="Unplaced"/>
</dbReference>
<feature type="region of interest" description="Disordered" evidence="1">
    <location>
        <begin position="246"/>
        <end position="291"/>
    </location>
</feature>
<feature type="compositionally biased region" description="Basic and acidic residues" evidence="1">
    <location>
        <begin position="564"/>
        <end position="582"/>
    </location>
</feature>
<dbReference type="SMART" id="SM00731">
    <property type="entry name" value="SprT"/>
    <property type="match status" value="1"/>
</dbReference>
<dbReference type="InterPro" id="IPR006640">
    <property type="entry name" value="SprT-like_domain"/>
</dbReference>
<feature type="compositionally biased region" description="Basic and acidic residues" evidence="1">
    <location>
        <begin position="410"/>
        <end position="421"/>
    </location>
</feature>
<accession>A0A9C6UE59</accession>
<keyword evidence="3" id="KW-1185">Reference proteome</keyword>
<feature type="region of interest" description="Disordered" evidence="1">
    <location>
        <begin position="531"/>
        <end position="694"/>
    </location>
</feature>
<dbReference type="OrthoDB" id="20772at2759"/>
<dbReference type="GO" id="GO:0006974">
    <property type="term" value="P:DNA damage response"/>
    <property type="evidence" value="ECO:0007669"/>
    <property type="project" value="UniProtKB-ARBA"/>
</dbReference>
<dbReference type="CDD" id="cd00084">
    <property type="entry name" value="HMG-box_SF"/>
    <property type="match status" value="1"/>
</dbReference>
<feature type="compositionally biased region" description="Polar residues" evidence="1">
    <location>
        <begin position="13"/>
        <end position="27"/>
    </location>
</feature>
<evidence type="ECO:0000256" key="1">
    <source>
        <dbReference type="SAM" id="MobiDB-lite"/>
    </source>
</evidence>
<gene>
    <name evidence="4" type="primary">LOC113207648</name>
</gene>
<feature type="compositionally biased region" description="Polar residues" evidence="1">
    <location>
        <begin position="669"/>
        <end position="681"/>
    </location>
</feature>
<dbReference type="PANTHER" id="PTHR23099">
    <property type="entry name" value="TRANSCRIPTIONAL REGULATOR"/>
    <property type="match status" value="1"/>
</dbReference>
<dbReference type="SUPFAM" id="SSF47095">
    <property type="entry name" value="HMG-box"/>
    <property type="match status" value="1"/>
</dbReference>
<evidence type="ECO:0000313" key="3">
    <source>
        <dbReference type="Proteomes" id="UP000504606"/>
    </source>
</evidence>
<dbReference type="Pfam" id="PF10263">
    <property type="entry name" value="SprT-like"/>
    <property type="match status" value="1"/>
</dbReference>